<dbReference type="AlphaFoldDB" id="A0A939MDN5"/>
<dbReference type="PROSITE" id="PS01007">
    <property type="entry name" value="TRANSPOSASE_MUTATOR"/>
    <property type="match status" value="1"/>
</dbReference>
<protein>
    <recommendedName>
        <fullName evidence="6">Mutator family transposase</fullName>
    </recommendedName>
</protein>
<evidence type="ECO:0000256" key="4">
    <source>
        <dbReference type="ARBA" id="ARBA00023125"/>
    </source>
</evidence>
<keyword evidence="5 6" id="KW-0233">DNA recombination</keyword>
<gene>
    <name evidence="7" type="ORF">J4G43_44665</name>
</gene>
<evidence type="ECO:0000256" key="3">
    <source>
        <dbReference type="ARBA" id="ARBA00022578"/>
    </source>
</evidence>
<dbReference type="PANTHER" id="PTHR33217">
    <property type="entry name" value="TRANSPOSASE FOR INSERTION SEQUENCE ELEMENT IS1081"/>
    <property type="match status" value="1"/>
</dbReference>
<dbReference type="Gene3D" id="3.40.50.2300">
    <property type="match status" value="1"/>
</dbReference>
<dbReference type="GO" id="GO:0006313">
    <property type="term" value="P:DNA transposition"/>
    <property type="evidence" value="ECO:0007669"/>
    <property type="project" value="UniProtKB-UniRule"/>
</dbReference>
<accession>A0A939MDN5</accession>
<organism evidence="7">
    <name type="scientific">Bradyrhizobium barranii subsp. barranii</name>
    <dbReference type="NCBI Taxonomy" id="2823807"/>
    <lineage>
        <taxon>Bacteria</taxon>
        <taxon>Pseudomonadati</taxon>
        <taxon>Pseudomonadota</taxon>
        <taxon>Alphaproteobacteria</taxon>
        <taxon>Hyphomicrobiales</taxon>
        <taxon>Nitrobacteraceae</taxon>
        <taxon>Bradyrhizobium</taxon>
        <taxon>Bradyrhizobium barranii</taxon>
    </lineage>
</organism>
<evidence type="ECO:0000256" key="1">
    <source>
        <dbReference type="ARBA" id="ARBA00002190"/>
    </source>
</evidence>
<evidence type="ECO:0000313" key="7">
    <source>
        <dbReference type="EMBL" id="MBO1867719.1"/>
    </source>
</evidence>
<comment type="function">
    <text evidence="1 6">Required for the transposition of the insertion element.</text>
</comment>
<keyword evidence="4 6" id="KW-0238">DNA-binding</keyword>
<comment type="similarity">
    <text evidence="2 6">Belongs to the transposase mutator family.</text>
</comment>
<comment type="caution">
    <text evidence="7">The sequence shown here is derived from an EMBL/GenBank/DDBJ whole genome shotgun (WGS) entry which is preliminary data.</text>
</comment>
<reference evidence="7" key="1">
    <citation type="submission" date="2021-03" db="EMBL/GenBank/DDBJ databases">
        <title>Whole Genome Sequence of Bradyrhizobium sp. Strain 144S4.</title>
        <authorList>
            <person name="Bromfield E.S.P."/>
            <person name="Cloutier S."/>
        </authorList>
    </citation>
    <scope>NUCLEOTIDE SEQUENCE [LARGE SCALE GENOMIC DNA]</scope>
    <source>
        <strain evidence="7">144S4</strain>
    </source>
</reference>
<keyword evidence="6" id="KW-0814">Transposable element</keyword>
<dbReference type="GO" id="GO:0004803">
    <property type="term" value="F:transposase activity"/>
    <property type="evidence" value="ECO:0007669"/>
    <property type="project" value="UniProtKB-UniRule"/>
</dbReference>
<dbReference type="NCBIfam" id="NF033543">
    <property type="entry name" value="transpos_IS256"/>
    <property type="match status" value="1"/>
</dbReference>
<dbReference type="Pfam" id="PF00872">
    <property type="entry name" value="Transposase_mut"/>
    <property type="match status" value="1"/>
</dbReference>
<evidence type="ECO:0000256" key="2">
    <source>
        <dbReference type="ARBA" id="ARBA00010961"/>
    </source>
</evidence>
<evidence type="ECO:0000256" key="6">
    <source>
        <dbReference type="RuleBase" id="RU365089"/>
    </source>
</evidence>
<name>A0A939MDN5_9BRAD</name>
<dbReference type="PANTHER" id="PTHR33217:SF9">
    <property type="entry name" value="MUTATOR FAMILY TRANSPOSASE"/>
    <property type="match status" value="1"/>
</dbReference>
<dbReference type="InterPro" id="IPR001207">
    <property type="entry name" value="Transposase_mutator"/>
</dbReference>
<evidence type="ECO:0000256" key="5">
    <source>
        <dbReference type="ARBA" id="ARBA00023172"/>
    </source>
</evidence>
<sequence length="387" mass="42731">MGVLDASTSPPKERYAVSNDNVIQLIQPGIFDDQLTEVLRNGARALLAKAVEAEVADFLGQHADLKTADGHQRVVRHGHLPEREVMTGIGPVAVRQPRVRDREAAATDPGRIRFSPSILPPYMRRSKSIETLLPILYLKGISTGDFSEALAALLGKDAAGLSASAIGRLKDGWIDEHAAWQKRDLSAKRYIYIWADGIHLQARLEDEKQCILVLIGATPEGRKELVGFTDGARESAHDWRDLLLDLKRRGLDLAPQLAIADGALGFWKAAGEVWPKTREQRCWVHKTANVLTVLNLKRLVQFATQHHLPLVGGWGAWAKEGGLFSYGPDSVAMAGRAANYIDKIFKGANPGDLPVEQPAKFELIINLKTANLWVSISRIRFFRVLTN</sequence>
<keyword evidence="3 6" id="KW-0815">Transposition</keyword>
<dbReference type="EMBL" id="JAGEMI010000001">
    <property type="protein sequence ID" value="MBO1867719.1"/>
    <property type="molecule type" value="Genomic_DNA"/>
</dbReference>
<dbReference type="GO" id="GO:0003677">
    <property type="term" value="F:DNA binding"/>
    <property type="evidence" value="ECO:0007669"/>
    <property type="project" value="UniProtKB-UniRule"/>
</dbReference>
<proteinExistence type="inferred from homology"/>